<dbReference type="InterPro" id="IPR038571">
    <property type="entry name" value="CO_DH/Ac-CoA_synth_bsu_3_sf"/>
</dbReference>
<evidence type="ECO:0000313" key="4">
    <source>
        <dbReference type="Proteomes" id="UP001199319"/>
    </source>
</evidence>
<dbReference type="AlphaFoldDB" id="A0AAE3AJ92"/>
<gene>
    <name evidence="3" type="ORF">LKD37_16135</name>
</gene>
<name>A0AAE3AJ92_9FIRM</name>
<keyword evidence="4" id="KW-1185">Reference proteome</keyword>
<dbReference type="GO" id="GO:0043884">
    <property type="term" value="F:CO-methylating acetyl-CoA synthase activity"/>
    <property type="evidence" value="ECO:0007669"/>
    <property type="project" value="UniProtKB-EC"/>
</dbReference>
<sequence>MELYNSIIRKVEELTGSSTPRRCPYDPQGAWEDTGSFELVMLRDAAYELGGSSKPAVNFTCVTTSAQLVEQDEILVFGPDLTELRGDSAYARIALLRVGDIESDDEDDTEQAFRAIQDMDFVKYHVFPKGYMIRTSSESNREQVRLSSAALKKGISFRAVGNDFIRQYKQNPNILAVKLIFITAPDADYAALEQEAKTVRDITMSLSKILEGMPTDCGSCNLKPICDEVEGMRELHFGKEKHTTE</sequence>
<proteinExistence type="predicted"/>
<dbReference type="EMBL" id="JAJEPW010000091">
    <property type="protein sequence ID" value="MCC2131003.1"/>
    <property type="molecule type" value="Genomic_DNA"/>
</dbReference>
<comment type="caution">
    <text evidence="3">The sequence shown here is derived from an EMBL/GenBank/DDBJ whole genome shotgun (WGS) entry which is preliminary data.</text>
</comment>
<dbReference type="InterPro" id="IPR004461">
    <property type="entry name" value="CO_DH/Ac-CoA_synth_bsu"/>
</dbReference>
<dbReference type="SUPFAM" id="SSF56821">
    <property type="entry name" value="Prismane protein-like"/>
    <property type="match status" value="1"/>
</dbReference>
<evidence type="ECO:0000256" key="2">
    <source>
        <dbReference type="ARBA" id="ARBA00022679"/>
    </source>
</evidence>
<dbReference type="Pfam" id="PF03598">
    <property type="entry name" value="CdhC"/>
    <property type="match status" value="1"/>
</dbReference>
<organism evidence="3 4">
    <name type="scientific">Brotocaccenecus cirricatena</name>
    <dbReference type="NCBI Taxonomy" id="3064195"/>
    <lineage>
        <taxon>Bacteria</taxon>
        <taxon>Bacillati</taxon>
        <taxon>Bacillota</taxon>
        <taxon>Clostridia</taxon>
        <taxon>Eubacteriales</taxon>
        <taxon>Oscillospiraceae</taxon>
        <taxon>Brotocaccenecus</taxon>
    </lineage>
</organism>
<accession>A0AAE3AJ92</accession>
<protein>
    <recommendedName>
        <fullName evidence="1">CO-methylating acetyl-CoA synthase</fullName>
        <ecNumber evidence="1">2.3.1.169</ecNumber>
    </recommendedName>
</protein>
<dbReference type="Proteomes" id="UP001199319">
    <property type="component" value="Unassembled WGS sequence"/>
</dbReference>
<evidence type="ECO:0000313" key="3">
    <source>
        <dbReference type="EMBL" id="MCC2131003.1"/>
    </source>
</evidence>
<dbReference type="GO" id="GO:0006084">
    <property type="term" value="P:acetyl-CoA metabolic process"/>
    <property type="evidence" value="ECO:0007669"/>
    <property type="project" value="InterPro"/>
</dbReference>
<dbReference type="Gene3D" id="3.30.1650.10">
    <property type="entry name" value="Bifunctional carbon monoxide dehydrogenase/acetyl-coa synthase(codh/acs), Chain M, domain 3"/>
    <property type="match status" value="1"/>
</dbReference>
<evidence type="ECO:0000256" key="1">
    <source>
        <dbReference type="ARBA" id="ARBA00012244"/>
    </source>
</evidence>
<reference evidence="3" key="1">
    <citation type="submission" date="2021-10" db="EMBL/GenBank/DDBJ databases">
        <title>Anaerobic single-cell dispensing facilitates the cultivation of human gut bacteria.</title>
        <authorList>
            <person name="Afrizal A."/>
        </authorList>
    </citation>
    <scope>NUCLEOTIDE SEQUENCE</scope>
    <source>
        <strain evidence="3">CLA-AA-H272</strain>
    </source>
</reference>
<keyword evidence="2" id="KW-0808">Transferase</keyword>
<dbReference type="InterPro" id="IPR011254">
    <property type="entry name" value="Prismane-like_sf"/>
</dbReference>
<dbReference type="EC" id="2.3.1.169" evidence="1"/>
<dbReference type="RefSeq" id="WP_302930123.1">
    <property type="nucleotide sequence ID" value="NZ_JAJEPW010000091.1"/>
</dbReference>
<dbReference type="GO" id="GO:0043885">
    <property type="term" value="F:anaerobic carbon-monoxide dehydrogenase activity"/>
    <property type="evidence" value="ECO:0007669"/>
    <property type="project" value="InterPro"/>
</dbReference>